<dbReference type="EMBL" id="AP022843">
    <property type="protein sequence ID" value="BCB06418.1"/>
    <property type="molecule type" value="Genomic_DNA"/>
</dbReference>
<evidence type="ECO:0000313" key="2">
    <source>
        <dbReference type="Proteomes" id="UP000502259"/>
    </source>
</evidence>
<protein>
    <recommendedName>
        <fullName evidence="3">BrnT family toxin</fullName>
    </recommendedName>
</protein>
<evidence type="ECO:0000313" key="1">
    <source>
        <dbReference type="EMBL" id="BCB06418.1"/>
    </source>
</evidence>
<dbReference type="Gene3D" id="3.10.450.530">
    <property type="entry name" value="Ribonuclease toxin, BrnT, of type II toxin-antitoxin system"/>
    <property type="match status" value="1"/>
</dbReference>
<organism evidence="1 2">
    <name type="scientific">Halomonas hydrothermalis</name>
    <dbReference type="NCBI Taxonomy" id="115561"/>
    <lineage>
        <taxon>Bacteria</taxon>
        <taxon>Pseudomonadati</taxon>
        <taxon>Pseudomonadota</taxon>
        <taxon>Gammaproteobacteria</taxon>
        <taxon>Oceanospirillales</taxon>
        <taxon>Halomonadaceae</taxon>
        <taxon>Halomonas</taxon>
    </lineage>
</organism>
<dbReference type="InterPro" id="IPR007460">
    <property type="entry name" value="BrnT_toxin"/>
</dbReference>
<gene>
    <name evidence="1" type="ORF">HHSLTHF2_03080</name>
</gene>
<dbReference type="RefSeq" id="WP_172419671.1">
    <property type="nucleotide sequence ID" value="NZ_AP022843.1"/>
</dbReference>
<dbReference type="Pfam" id="PF04365">
    <property type="entry name" value="BrnT_toxin"/>
    <property type="match status" value="1"/>
</dbReference>
<accession>A0A6F8TYP6</accession>
<dbReference type="InterPro" id="IPR038573">
    <property type="entry name" value="BrnT_sf"/>
</dbReference>
<dbReference type="Proteomes" id="UP000502259">
    <property type="component" value="Chromosome"/>
</dbReference>
<keyword evidence="2" id="KW-1185">Reference proteome</keyword>
<proteinExistence type="predicted"/>
<name>A0A6F8TYP6_9GAMM</name>
<dbReference type="AlphaFoldDB" id="A0A6F8TYP6"/>
<reference evidence="1 2" key="1">
    <citation type="submission" date="2020-03" db="EMBL/GenBank/DDBJ databases">
        <title>Complete Genome Sequence of Halomonas hydrothermalis Strain Slthf2, Halophilic Bacterium Isolated from Deep-Sea Hydrothermal-Vent Environments.</title>
        <authorList>
            <person name="Takeyama N."/>
            <person name="Huang M."/>
            <person name="Sato K."/>
            <person name="Galipon J."/>
            <person name="Arakawa K."/>
        </authorList>
    </citation>
    <scope>NUCLEOTIDE SEQUENCE [LARGE SCALE GENOMIC DNA]</scope>
    <source>
        <strain evidence="1 2">Slthf2</strain>
    </source>
</reference>
<sequence>MIIDYDPNKSARNEQERGLPFTAAERFDWDGAVFSEDTRNDYPERRFIGLGKIGERVHVVCFTPITDGIRVISLRKANAREVQRYENATHE</sequence>
<evidence type="ECO:0008006" key="3">
    <source>
        <dbReference type="Google" id="ProtNLM"/>
    </source>
</evidence>